<dbReference type="PANTHER" id="PTHR47990">
    <property type="entry name" value="2-OXOGLUTARATE (2OG) AND FE(II)-DEPENDENT OXYGENASE SUPERFAMILY PROTEIN-RELATED"/>
    <property type="match status" value="1"/>
</dbReference>
<reference evidence="13 14" key="1">
    <citation type="submission" date="2024-07" db="EMBL/GenBank/DDBJ databases">
        <authorList>
            <person name="Dulla G.F.J."/>
            <person name="Delorm J.G."/>
        </authorList>
    </citation>
    <scope>NUCLEOTIDE SEQUENCE [LARGE SCALE GENOMIC DNA]</scope>
    <source>
        <strain evidence="13 14">JGD 233</strain>
    </source>
</reference>
<organism evidence="13 14">
    <name type="scientific">Erwinia papayae</name>
    <dbReference type="NCBI Taxonomy" id="206499"/>
    <lineage>
        <taxon>Bacteria</taxon>
        <taxon>Pseudomonadati</taxon>
        <taxon>Pseudomonadota</taxon>
        <taxon>Gammaproteobacteria</taxon>
        <taxon>Enterobacterales</taxon>
        <taxon>Erwiniaceae</taxon>
        <taxon>Erwinia</taxon>
    </lineage>
</organism>
<proteinExistence type="inferred from homology"/>
<keyword evidence="6" id="KW-0266">Ethylene biosynthesis</keyword>
<comment type="cofactor">
    <cofactor evidence="1">
        <name>Fe(2+)</name>
        <dbReference type="ChEBI" id="CHEBI:29033"/>
    </cofactor>
</comment>
<sequence length="338" mass="38393">MKFSLPAIVSGSESDRQLGKEMIDVWRRDGIFEVQLTPEQASVADAAINSSKNFFKEPLEKKKSLLNDISYSGYIASREEITAGEEDYSEIFTVCKDLPLSDQRVEAGWPCHGPVPWPNHTFKENVSVHMNMMGGIGDKLLQLAALGLGLELNQLKSLTEDGWHHMRMLRFQQAVTESDRGIGSHTDYGFLVIAIQKDADGLDIRPPLAADGSREVRKKNWLEGQSTAGEYQNDPHWVRMPLTPNVVTVFPSDLLQYLTGNYLISTPHKIILHPERERFALAYFHEPNFRQAIRPLMGENQPASITYGEHFTNMFMRCYPERPATKRIIAENRQKIFS</sequence>
<evidence type="ECO:0000256" key="5">
    <source>
        <dbReference type="ARBA" id="ARBA00019045"/>
    </source>
</evidence>
<evidence type="ECO:0000256" key="3">
    <source>
        <dbReference type="ARBA" id="ARBA00012293"/>
    </source>
</evidence>
<comment type="caution">
    <text evidence="13">The sequence shown here is derived from an EMBL/GenBank/DDBJ whole genome shotgun (WGS) entry which is preliminary data.</text>
</comment>
<evidence type="ECO:0000256" key="9">
    <source>
        <dbReference type="ARBA" id="ARBA00047725"/>
    </source>
</evidence>
<comment type="pathway">
    <text evidence="2">Alkene biosynthesis; ethylene biosynthesis via 2-oxoglutarate.</text>
</comment>
<evidence type="ECO:0000313" key="13">
    <source>
        <dbReference type="EMBL" id="MEW5288920.1"/>
    </source>
</evidence>
<comment type="catalytic activity">
    <reaction evidence="9">
        <text>2-oxoglutarate + O2 + 2 H(+) = ethene + 3 CO2 + H2O</text>
        <dbReference type="Rhea" id="RHEA:31523"/>
        <dbReference type="ChEBI" id="CHEBI:15377"/>
        <dbReference type="ChEBI" id="CHEBI:15378"/>
        <dbReference type="ChEBI" id="CHEBI:15379"/>
        <dbReference type="ChEBI" id="CHEBI:16526"/>
        <dbReference type="ChEBI" id="CHEBI:16810"/>
        <dbReference type="ChEBI" id="CHEBI:18153"/>
        <dbReference type="EC" id="1.13.12.19"/>
    </reaction>
</comment>
<dbReference type="RefSeq" id="WP_367167050.1">
    <property type="nucleotide sequence ID" value="NZ_JBFKZN010000003.1"/>
</dbReference>
<evidence type="ECO:0000256" key="8">
    <source>
        <dbReference type="ARBA" id="ARBA00031282"/>
    </source>
</evidence>
<evidence type="ECO:0000256" key="6">
    <source>
        <dbReference type="ARBA" id="ARBA00022666"/>
    </source>
</evidence>
<dbReference type="InterPro" id="IPR044861">
    <property type="entry name" value="IPNS-like_FE2OG_OXY"/>
</dbReference>
<gene>
    <name evidence="13" type="ORF">ABW286_06955</name>
</gene>
<dbReference type="Gene3D" id="2.60.120.330">
    <property type="entry name" value="B-lactam Antibiotic, Isopenicillin N Synthase, Chain"/>
    <property type="match status" value="1"/>
</dbReference>
<dbReference type="EC" id="1.13.12.19" evidence="4"/>
<evidence type="ECO:0000256" key="2">
    <source>
        <dbReference type="ARBA" id="ARBA00004767"/>
    </source>
</evidence>
<dbReference type="InterPro" id="IPR026992">
    <property type="entry name" value="DIOX_N"/>
</dbReference>
<feature type="domain" description="Fe2OG dioxygenase" evidence="12">
    <location>
        <begin position="162"/>
        <end position="287"/>
    </location>
</feature>
<comment type="similarity">
    <text evidence="11">Belongs to the iron/ascorbate-dependent oxidoreductase family.</text>
</comment>
<evidence type="ECO:0000259" key="12">
    <source>
        <dbReference type="PROSITE" id="PS51471"/>
    </source>
</evidence>
<dbReference type="InterPro" id="IPR050231">
    <property type="entry name" value="Iron_ascorbate_oxido_reductase"/>
</dbReference>
<evidence type="ECO:0000256" key="11">
    <source>
        <dbReference type="RuleBase" id="RU003682"/>
    </source>
</evidence>
<dbReference type="InterPro" id="IPR005123">
    <property type="entry name" value="Oxoglu/Fe-dep_dioxygenase_dom"/>
</dbReference>
<keyword evidence="11" id="KW-0560">Oxidoreductase</keyword>
<dbReference type="InterPro" id="IPR027443">
    <property type="entry name" value="IPNS-like_sf"/>
</dbReference>
<keyword evidence="11" id="KW-0408">Iron</keyword>
<dbReference type="PROSITE" id="PS51471">
    <property type="entry name" value="FE2OG_OXY"/>
    <property type="match status" value="1"/>
</dbReference>
<evidence type="ECO:0000256" key="1">
    <source>
        <dbReference type="ARBA" id="ARBA00001954"/>
    </source>
</evidence>
<dbReference type="Pfam" id="PF03171">
    <property type="entry name" value="2OG-FeII_Oxy"/>
    <property type="match status" value="1"/>
</dbReference>
<comment type="catalytic activity">
    <reaction evidence="10">
        <text>L-arginine + 2-oxoglutarate + O2 = guanidine + L-glutamate 5-semialdehyde + succinate + CO2</text>
        <dbReference type="Rhea" id="RHEA:31535"/>
        <dbReference type="ChEBI" id="CHEBI:15379"/>
        <dbReference type="ChEBI" id="CHEBI:16526"/>
        <dbReference type="ChEBI" id="CHEBI:16810"/>
        <dbReference type="ChEBI" id="CHEBI:30031"/>
        <dbReference type="ChEBI" id="CHEBI:30087"/>
        <dbReference type="ChEBI" id="CHEBI:32682"/>
        <dbReference type="ChEBI" id="CHEBI:58066"/>
        <dbReference type="EC" id="1.14.20.7"/>
    </reaction>
</comment>
<keyword evidence="11" id="KW-0479">Metal-binding</keyword>
<dbReference type="Proteomes" id="UP001554567">
    <property type="component" value="Unassembled WGS sequence"/>
</dbReference>
<protein>
    <recommendedName>
        <fullName evidence="5">2-oxoglutarate-dependent ethylene/succinate-forming enzyme</fullName>
        <ecNumber evidence="4">1.13.12.19</ecNumber>
        <ecNumber evidence="3">1.14.20.7</ecNumber>
    </recommendedName>
    <alternativeName>
        <fullName evidence="7">2-oxoglutarate dioxygenase (ethylene-forming)</fullName>
    </alternativeName>
    <alternativeName>
        <fullName evidence="8">2-oxoglutarate/L-arginine monooxygenase/decarboxylase (succinate-forming)</fullName>
    </alternativeName>
</protein>
<dbReference type="SUPFAM" id="SSF51197">
    <property type="entry name" value="Clavaminate synthase-like"/>
    <property type="match status" value="1"/>
</dbReference>
<dbReference type="EMBL" id="JBFKZN010000003">
    <property type="protein sequence ID" value="MEW5288920.1"/>
    <property type="molecule type" value="Genomic_DNA"/>
</dbReference>
<evidence type="ECO:0000256" key="7">
    <source>
        <dbReference type="ARBA" id="ARBA00031011"/>
    </source>
</evidence>
<evidence type="ECO:0000313" key="14">
    <source>
        <dbReference type="Proteomes" id="UP001554567"/>
    </source>
</evidence>
<evidence type="ECO:0000256" key="4">
    <source>
        <dbReference type="ARBA" id="ARBA00012531"/>
    </source>
</evidence>
<name>A0ABV3MZC9_9GAMM</name>
<accession>A0ABV3MZC9</accession>
<dbReference type="Pfam" id="PF14226">
    <property type="entry name" value="DIOX_N"/>
    <property type="match status" value="1"/>
</dbReference>
<evidence type="ECO:0000256" key="10">
    <source>
        <dbReference type="ARBA" id="ARBA00049359"/>
    </source>
</evidence>
<keyword evidence="14" id="KW-1185">Reference proteome</keyword>
<dbReference type="EC" id="1.14.20.7" evidence="3"/>